<evidence type="ECO:0000313" key="7">
    <source>
        <dbReference type="Proteomes" id="UP000619260"/>
    </source>
</evidence>
<dbReference type="Pfam" id="PF01083">
    <property type="entry name" value="Cutinase"/>
    <property type="match status" value="1"/>
</dbReference>
<reference evidence="6" key="1">
    <citation type="submission" date="2021-01" db="EMBL/GenBank/DDBJ databases">
        <title>Whole genome shotgun sequence of Virgisporangium aliadipatigenens NBRC 105644.</title>
        <authorList>
            <person name="Komaki H."/>
            <person name="Tamura T."/>
        </authorList>
    </citation>
    <scope>NUCLEOTIDE SEQUENCE</scope>
    <source>
        <strain evidence="6">NBRC 105644</strain>
    </source>
</reference>
<evidence type="ECO:0000256" key="4">
    <source>
        <dbReference type="ARBA" id="ARBA00023157"/>
    </source>
</evidence>
<name>A0A8J4DT82_9ACTN</name>
<keyword evidence="3" id="KW-0378">Hydrolase</keyword>
<feature type="region of interest" description="Disordered" evidence="5">
    <location>
        <begin position="34"/>
        <end position="85"/>
    </location>
</feature>
<evidence type="ECO:0000256" key="5">
    <source>
        <dbReference type="SAM" id="MobiDB-lite"/>
    </source>
</evidence>
<evidence type="ECO:0000256" key="1">
    <source>
        <dbReference type="ARBA" id="ARBA00007534"/>
    </source>
</evidence>
<comment type="similarity">
    <text evidence="1">Belongs to the cutinase family.</text>
</comment>
<dbReference type="SUPFAM" id="SSF53474">
    <property type="entry name" value="alpha/beta-Hydrolases"/>
    <property type="match status" value="1"/>
</dbReference>
<organism evidence="6 7">
    <name type="scientific">Virgisporangium aliadipatigenens</name>
    <dbReference type="NCBI Taxonomy" id="741659"/>
    <lineage>
        <taxon>Bacteria</taxon>
        <taxon>Bacillati</taxon>
        <taxon>Actinomycetota</taxon>
        <taxon>Actinomycetes</taxon>
        <taxon>Micromonosporales</taxon>
        <taxon>Micromonosporaceae</taxon>
        <taxon>Virgisporangium</taxon>
    </lineage>
</organism>
<proteinExistence type="inferred from homology"/>
<dbReference type="Proteomes" id="UP000619260">
    <property type="component" value="Unassembled WGS sequence"/>
</dbReference>
<dbReference type="EMBL" id="BOPF01000023">
    <property type="protein sequence ID" value="GIJ48956.1"/>
    <property type="molecule type" value="Genomic_DNA"/>
</dbReference>
<dbReference type="AlphaFoldDB" id="A0A8J4DT82"/>
<protein>
    <recommendedName>
        <fullName evidence="8">Cutinase</fullName>
    </recommendedName>
</protein>
<dbReference type="GO" id="GO:0052689">
    <property type="term" value="F:carboxylic ester hydrolase activity"/>
    <property type="evidence" value="ECO:0007669"/>
    <property type="project" value="UniProtKB-KW"/>
</dbReference>
<dbReference type="InterPro" id="IPR000675">
    <property type="entry name" value="Cutinase/axe"/>
</dbReference>
<keyword evidence="2" id="KW-0719">Serine esterase</keyword>
<dbReference type="PANTHER" id="PTHR33630">
    <property type="entry name" value="CUTINASE RV1984C-RELATED-RELATED"/>
    <property type="match status" value="1"/>
</dbReference>
<feature type="compositionally biased region" description="Pro residues" evidence="5">
    <location>
        <begin position="44"/>
        <end position="63"/>
    </location>
</feature>
<evidence type="ECO:0008006" key="8">
    <source>
        <dbReference type="Google" id="ProtNLM"/>
    </source>
</evidence>
<dbReference type="PANTHER" id="PTHR33630:SF9">
    <property type="entry name" value="CUTINASE 4"/>
    <property type="match status" value="1"/>
</dbReference>
<keyword evidence="7" id="KW-1185">Reference proteome</keyword>
<dbReference type="SMART" id="SM01110">
    <property type="entry name" value="Cutinase"/>
    <property type="match status" value="1"/>
</dbReference>
<dbReference type="RefSeq" id="WP_203902416.1">
    <property type="nucleotide sequence ID" value="NZ_BOPF01000023.1"/>
</dbReference>
<gene>
    <name evidence="6" type="ORF">Val02_58420</name>
</gene>
<dbReference type="Gene3D" id="3.40.50.1820">
    <property type="entry name" value="alpha/beta hydrolase"/>
    <property type="match status" value="1"/>
</dbReference>
<evidence type="ECO:0000256" key="2">
    <source>
        <dbReference type="ARBA" id="ARBA00022487"/>
    </source>
</evidence>
<keyword evidence="4" id="KW-1015">Disulfide bond</keyword>
<evidence type="ECO:0000256" key="3">
    <source>
        <dbReference type="ARBA" id="ARBA00022801"/>
    </source>
</evidence>
<comment type="caution">
    <text evidence="6">The sequence shown here is derived from an EMBL/GenBank/DDBJ whole genome shotgun (WGS) entry which is preliminary data.</text>
</comment>
<sequence>MAGPSRKRILVFAGMVAAVLLVGATVAVASFRDDGRPSTAGPASPGPPSAPVTPSRDPLPSPAASPSASPPASATTPAPAPPAADGACRTAKLFGARGTGEAPGTGGLISTVAFDVHTTIDVPLTIAGVDYPASADITGSVAKGVAEVKRLVAAEPAGSCLILMGYSQGAIVIGDALAALGTADAAKVRAVVLFGDPRFRGSEPYNAGTYAKGTNGVFPRPAGQLSRFNGRIRSYCNGADNVCQSPVGSAGGIHTNYHDSTAPAAAFAVGKI</sequence>
<evidence type="ECO:0000313" key="6">
    <source>
        <dbReference type="EMBL" id="GIJ48956.1"/>
    </source>
</evidence>
<feature type="compositionally biased region" description="Low complexity" evidence="5">
    <location>
        <begin position="64"/>
        <end position="77"/>
    </location>
</feature>
<accession>A0A8J4DT82</accession>
<dbReference type="InterPro" id="IPR029058">
    <property type="entry name" value="AB_hydrolase_fold"/>
</dbReference>